<sequence>MALKILITPITQALESRAATISLAVVAGYVALCRGLRYYRRDQKHAHYPYKKREDFANMTTEDAFQIVKYIMSLEFPFMTEKALQFALFRTYGVPSISKLLCETRQLSDKRYASRRYADTTILIGEFLSQSPTSDRANAAIARMNFIHSRYKTKISNDDNIYTLSLFVLEIERWVATYEWRPLTPMELCAFGTFMKSLGDAMGISWADLAHGPSNFRDGLQFVEDVKAWVEPYEQRAMVPNAWNHQLAEETTSILLSGVPAFMQPTARQFVVAMMDERLRLAMIYEPPSSIYPALITLLTTTRNLFSRWLLPPRPSILRFNPISDHPDPKTGRYYQRIYQAEPWYVNATFLARNAPSSWLRWALSQPYPDGKNYKPEGYTMFEVGPENMEKLGREECEATFERLMEGNTRGRCPFAFAKT</sequence>
<protein>
    <submittedName>
        <fullName evidence="1">Uncharacterized protein</fullName>
    </submittedName>
</protein>
<dbReference type="AlphaFoldDB" id="A0A7C8M8P9"/>
<dbReference type="Proteomes" id="UP000481861">
    <property type="component" value="Unassembled WGS sequence"/>
</dbReference>
<dbReference type="InterPro" id="IPR046366">
    <property type="entry name" value="MPAB"/>
</dbReference>
<gene>
    <name evidence="1" type="ORF">BDV95DRAFT_598606</name>
</gene>
<name>A0A7C8M8P9_9PLEO</name>
<reference evidence="1 2" key="1">
    <citation type="submission" date="2020-01" db="EMBL/GenBank/DDBJ databases">
        <authorList>
            <consortium name="DOE Joint Genome Institute"/>
            <person name="Haridas S."/>
            <person name="Albert R."/>
            <person name="Binder M."/>
            <person name="Bloem J."/>
            <person name="Labutti K."/>
            <person name="Salamov A."/>
            <person name="Andreopoulos B."/>
            <person name="Baker S.E."/>
            <person name="Barry K."/>
            <person name="Bills G."/>
            <person name="Bluhm B.H."/>
            <person name="Cannon C."/>
            <person name="Castanera R."/>
            <person name="Culley D.E."/>
            <person name="Daum C."/>
            <person name="Ezra D."/>
            <person name="Gonzalez J.B."/>
            <person name="Henrissat B."/>
            <person name="Kuo A."/>
            <person name="Liang C."/>
            <person name="Lipzen A."/>
            <person name="Lutzoni F."/>
            <person name="Magnuson J."/>
            <person name="Mondo S."/>
            <person name="Nolan M."/>
            <person name="Ohm R."/>
            <person name="Pangilinan J."/>
            <person name="Park H.-J.H."/>
            <person name="Ramirez L."/>
            <person name="Alfaro M."/>
            <person name="Sun H."/>
            <person name="Tritt A."/>
            <person name="Yoshinaga Y."/>
            <person name="Zwiers L.-H.L."/>
            <person name="Turgeon B.G."/>
            <person name="Goodwin S.B."/>
            <person name="Spatafora J.W."/>
            <person name="Crous P.W."/>
            <person name="Grigoriev I.V."/>
        </authorList>
    </citation>
    <scope>NUCLEOTIDE SEQUENCE [LARGE SCALE GENOMIC DNA]</scope>
    <source>
        <strain evidence="1 2">CBS 611.86</strain>
    </source>
</reference>
<dbReference type="OrthoDB" id="545169at2759"/>
<organism evidence="1 2">
    <name type="scientific">Massariosphaeria phaeospora</name>
    <dbReference type="NCBI Taxonomy" id="100035"/>
    <lineage>
        <taxon>Eukaryota</taxon>
        <taxon>Fungi</taxon>
        <taxon>Dikarya</taxon>
        <taxon>Ascomycota</taxon>
        <taxon>Pezizomycotina</taxon>
        <taxon>Dothideomycetes</taxon>
        <taxon>Pleosporomycetidae</taxon>
        <taxon>Pleosporales</taxon>
        <taxon>Pleosporales incertae sedis</taxon>
        <taxon>Massariosphaeria</taxon>
    </lineage>
</organism>
<dbReference type="EMBL" id="JAADJZ010000026">
    <property type="protein sequence ID" value="KAF2866702.1"/>
    <property type="molecule type" value="Genomic_DNA"/>
</dbReference>
<proteinExistence type="predicted"/>
<evidence type="ECO:0000313" key="2">
    <source>
        <dbReference type="Proteomes" id="UP000481861"/>
    </source>
</evidence>
<dbReference type="PANTHER" id="PTHR36124:SF1">
    <property type="entry name" value="ER-BOUND OXYGENASE MPAB_MPAB'_RUBBER OXYGENASE CATALYTIC DOMAIN-CONTAINING PROTEIN"/>
    <property type="match status" value="1"/>
</dbReference>
<keyword evidence="2" id="KW-1185">Reference proteome</keyword>
<dbReference type="PANTHER" id="PTHR36124">
    <property type="match status" value="1"/>
</dbReference>
<dbReference type="GO" id="GO:0016491">
    <property type="term" value="F:oxidoreductase activity"/>
    <property type="evidence" value="ECO:0007669"/>
    <property type="project" value="InterPro"/>
</dbReference>
<accession>A0A7C8M8P9</accession>
<comment type="caution">
    <text evidence="1">The sequence shown here is derived from an EMBL/GenBank/DDBJ whole genome shotgun (WGS) entry which is preliminary data.</text>
</comment>
<evidence type="ECO:0000313" key="1">
    <source>
        <dbReference type="EMBL" id="KAF2866702.1"/>
    </source>
</evidence>